<dbReference type="Proteomes" id="UP000694906">
    <property type="component" value="Unplaced"/>
</dbReference>
<organism evidence="5 6">
    <name type="scientific">Heterocephalus glaber</name>
    <name type="common">Naked mole rat</name>
    <dbReference type="NCBI Taxonomy" id="10181"/>
    <lineage>
        <taxon>Eukaryota</taxon>
        <taxon>Metazoa</taxon>
        <taxon>Chordata</taxon>
        <taxon>Craniata</taxon>
        <taxon>Vertebrata</taxon>
        <taxon>Euteleostomi</taxon>
        <taxon>Mammalia</taxon>
        <taxon>Eutheria</taxon>
        <taxon>Euarchontoglires</taxon>
        <taxon>Glires</taxon>
        <taxon>Rodentia</taxon>
        <taxon>Hystricomorpha</taxon>
        <taxon>Bathyergidae</taxon>
        <taxon>Heterocephalus</taxon>
    </lineage>
</organism>
<dbReference type="PROSITE" id="PS51144">
    <property type="entry name" value="ALPHA_CA_2"/>
    <property type="match status" value="1"/>
</dbReference>
<dbReference type="PANTHER" id="PTHR18952:SF19">
    <property type="entry name" value="CARBONIC ANHYDRASE 12"/>
    <property type="match status" value="1"/>
</dbReference>
<keyword evidence="5" id="KW-1185">Reference proteome</keyword>
<evidence type="ECO:0000256" key="2">
    <source>
        <dbReference type="SAM" id="Phobius"/>
    </source>
</evidence>
<evidence type="ECO:0000256" key="3">
    <source>
        <dbReference type="SAM" id="SignalP"/>
    </source>
</evidence>
<dbReference type="GO" id="GO:0004089">
    <property type="term" value="F:carbonate dehydratase activity"/>
    <property type="evidence" value="ECO:0007669"/>
    <property type="project" value="InterPro"/>
</dbReference>
<dbReference type="CTD" id="771"/>
<keyword evidence="3" id="KW-0732">Signal</keyword>
<dbReference type="RefSeq" id="XP_004855739.1">
    <property type="nucleotide sequence ID" value="XM_004855682.2"/>
</dbReference>
<feature type="chain" id="PRO_5043522863" evidence="3">
    <location>
        <begin position="25"/>
        <end position="317"/>
    </location>
</feature>
<evidence type="ECO:0000313" key="5">
    <source>
        <dbReference type="Proteomes" id="UP000694906"/>
    </source>
</evidence>
<evidence type="ECO:0000259" key="4">
    <source>
        <dbReference type="PROSITE" id="PS51144"/>
    </source>
</evidence>
<gene>
    <name evidence="6" type="primary">Ca12</name>
</gene>
<accession>A0AAX6PPN2</accession>
<dbReference type="Pfam" id="PF00194">
    <property type="entry name" value="Carb_anhydrase"/>
    <property type="match status" value="2"/>
</dbReference>
<feature type="signal peptide" evidence="3">
    <location>
        <begin position="1"/>
        <end position="24"/>
    </location>
</feature>
<dbReference type="InterPro" id="IPR023561">
    <property type="entry name" value="Carbonic_anhydrase_a-class"/>
</dbReference>
<evidence type="ECO:0000313" key="6">
    <source>
        <dbReference type="RefSeq" id="XP_004855739.1"/>
    </source>
</evidence>
<dbReference type="PANTHER" id="PTHR18952">
    <property type="entry name" value="CARBONIC ANHYDRASE"/>
    <property type="match status" value="1"/>
</dbReference>
<dbReference type="InterPro" id="IPR036398">
    <property type="entry name" value="CA_dom_sf"/>
</dbReference>
<dbReference type="SUPFAM" id="SSF51069">
    <property type="entry name" value="Carbonic anhydrase"/>
    <property type="match status" value="1"/>
</dbReference>
<name>A0AAX6PPN2_HETGA</name>
<dbReference type="Gene3D" id="3.10.200.10">
    <property type="entry name" value="Alpha carbonic anhydrase"/>
    <property type="match status" value="2"/>
</dbReference>
<protein>
    <submittedName>
        <fullName evidence="6">Carbonic anhydrase 12 isoform X5</fullName>
    </submittedName>
</protein>
<reference evidence="6" key="1">
    <citation type="submission" date="2025-08" db="UniProtKB">
        <authorList>
            <consortium name="RefSeq"/>
        </authorList>
    </citation>
    <scope>IDENTIFICATION</scope>
</reference>
<sequence length="317" mass="35409">MPRCSPRAAAVLLLLTLQAPPSSSAPLNGSKWTYIGPDGEKSWSKKYPSCGGQLQSPIDLHSDILQYDASLGPLEFQGYNVSPGDRLNLTNNGHSVRLYLHPDMHIQGLGSHRFRATQLHLHWGDSKEPFGSEHTISGKHFAAERGSFSPSYDKIFSHLQHVKYKGQQVLIPGFNIEELLPEKPAEYYRYKGSLTTPPCNPTVLWTVFRNTVQVSQEQLLALETALYCTDVGDPSPIEMVNNFRRVQKFDERLVYISFQQELSMGIILSVALAGILGICIVLAVSIWLFRRKKGSTKGENKGVIYKPAIKKETETLP</sequence>
<dbReference type="GO" id="GO:0008270">
    <property type="term" value="F:zinc ion binding"/>
    <property type="evidence" value="ECO:0007669"/>
    <property type="project" value="InterPro"/>
</dbReference>
<evidence type="ECO:0000256" key="1">
    <source>
        <dbReference type="ARBA" id="ARBA00010718"/>
    </source>
</evidence>
<dbReference type="GO" id="GO:0005886">
    <property type="term" value="C:plasma membrane"/>
    <property type="evidence" value="ECO:0007669"/>
    <property type="project" value="TreeGrafter"/>
</dbReference>
<dbReference type="GeneID" id="101711828"/>
<keyword evidence="2" id="KW-0472">Membrane</keyword>
<dbReference type="SMART" id="SM01057">
    <property type="entry name" value="Carb_anhydrase"/>
    <property type="match status" value="1"/>
</dbReference>
<dbReference type="InterPro" id="IPR001148">
    <property type="entry name" value="CA_dom"/>
</dbReference>
<keyword evidence="2" id="KW-1133">Transmembrane helix</keyword>
<feature type="domain" description="Alpha-carbonic anhydrase" evidence="4">
    <location>
        <begin position="30"/>
        <end position="258"/>
    </location>
</feature>
<dbReference type="AlphaFoldDB" id="A0AAX6PPN2"/>
<comment type="similarity">
    <text evidence="1">Belongs to the alpha-carbonic anhydrase family.</text>
</comment>
<feature type="transmembrane region" description="Helical" evidence="2">
    <location>
        <begin position="262"/>
        <end position="289"/>
    </location>
</feature>
<keyword evidence="2" id="KW-0812">Transmembrane</keyword>
<proteinExistence type="inferred from homology"/>